<evidence type="ECO:0000256" key="1">
    <source>
        <dbReference type="SAM" id="MobiDB-lite"/>
    </source>
</evidence>
<name>A0A9P5VJ61_9FUNG</name>
<dbReference type="InterPro" id="IPR011333">
    <property type="entry name" value="SKP1/BTB/POZ_sf"/>
</dbReference>
<evidence type="ECO:0000313" key="3">
    <source>
        <dbReference type="EMBL" id="KAF9326813.1"/>
    </source>
</evidence>
<feature type="compositionally biased region" description="Basic and acidic residues" evidence="1">
    <location>
        <begin position="154"/>
        <end position="176"/>
    </location>
</feature>
<protein>
    <recommendedName>
        <fullName evidence="2">BTB domain-containing protein</fullName>
    </recommendedName>
</protein>
<feature type="region of interest" description="Disordered" evidence="1">
    <location>
        <begin position="92"/>
        <end position="181"/>
    </location>
</feature>
<proteinExistence type="predicted"/>
<evidence type="ECO:0000313" key="4">
    <source>
        <dbReference type="Proteomes" id="UP000696485"/>
    </source>
</evidence>
<dbReference type="CDD" id="cd18186">
    <property type="entry name" value="BTB_POZ_ZBTB_KLHL-like"/>
    <property type="match status" value="1"/>
</dbReference>
<dbReference type="Gene3D" id="3.30.710.10">
    <property type="entry name" value="Potassium Channel Kv1.1, Chain A"/>
    <property type="match status" value="1"/>
</dbReference>
<reference evidence="3" key="1">
    <citation type="journal article" date="2020" name="Fungal Divers.">
        <title>Resolving the Mortierellaceae phylogeny through synthesis of multi-gene phylogenetics and phylogenomics.</title>
        <authorList>
            <person name="Vandepol N."/>
            <person name="Liber J."/>
            <person name="Desiro A."/>
            <person name="Na H."/>
            <person name="Kennedy M."/>
            <person name="Barry K."/>
            <person name="Grigoriev I.V."/>
            <person name="Miller A.N."/>
            <person name="O'Donnell K."/>
            <person name="Stajich J.E."/>
            <person name="Bonito G."/>
        </authorList>
    </citation>
    <scope>NUCLEOTIDE SEQUENCE</scope>
    <source>
        <strain evidence="3">NVP1</strain>
    </source>
</reference>
<feature type="compositionally biased region" description="Basic and acidic residues" evidence="1">
    <location>
        <begin position="92"/>
        <end position="142"/>
    </location>
</feature>
<dbReference type="Proteomes" id="UP000696485">
    <property type="component" value="Unassembled WGS sequence"/>
</dbReference>
<dbReference type="PROSITE" id="PS50097">
    <property type="entry name" value="BTB"/>
    <property type="match status" value="1"/>
</dbReference>
<feature type="domain" description="BTB" evidence="2">
    <location>
        <begin position="180"/>
        <end position="240"/>
    </location>
</feature>
<dbReference type="EMBL" id="JAAAUY010000733">
    <property type="protein sequence ID" value="KAF9326813.1"/>
    <property type="molecule type" value="Genomic_DNA"/>
</dbReference>
<dbReference type="Pfam" id="PF00651">
    <property type="entry name" value="BTB"/>
    <property type="match status" value="1"/>
</dbReference>
<dbReference type="AlphaFoldDB" id="A0A9P5VJ61"/>
<dbReference type="SUPFAM" id="SSF54695">
    <property type="entry name" value="POZ domain"/>
    <property type="match status" value="1"/>
</dbReference>
<accession>A0A9P5VJ61</accession>
<organism evidence="3 4">
    <name type="scientific">Podila minutissima</name>
    <dbReference type="NCBI Taxonomy" id="64525"/>
    <lineage>
        <taxon>Eukaryota</taxon>
        <taxon>Fungi</taxon>
        <taxon>Fungi incertae sedis</taxon>
        <taxon>Mucoromycota</taxon>
        <taxon>Mortierellomycotina</taxon>
        <taxon>Mortierellomycetes</taxon>
        <taxon>Mortierellales</taxon>
        <taxon>Mortierellaceae</taxon>
        <taxon>Podila</taxon>
    </lineage>
</organism>
<dbReference type="InterPro" id="IPR000210">
    <property type="entry name" value="BTB/POZ_dom"/>
</dbReference>
<gene>
    <name evidence="3" type="ORF">BG006_009799</name>
</gene>
<comment type="caution">
    <text evidence="3">The sequence shown here is derived from an EMBL/GenBank/DDBJ whole genome shotgun (WGS) entry which is preliminary data.</text>
</comment>
<keyword evidence="4" id="KW-1185">Reference proteome</keyword>
<feature type="non-terminal residue" evidence="3">
    <location>
        <position position="1"/>
    </location>
</feature>
<evidence type="ECO:0000259" key="2">
    <source>
        <dbReference type="PROSITE" id="PS50097"/>
    </source>
</evidence>
<sequence>GSVSANKPMKEGNKNTLWLYFMTKAPVTDASKPLAPALTLADYLMEQLYKDTASQDVVFAVGKEAVGMETEAVMPSGETSIQEALADVIDLHPKGSKSNEQDLEEVDVKNKKESDDKEETGDSHHSEVKEHSKDKEGSDDQKTSNNVLNPDGAKSIDSDSQNKPKDIEEKGKEAKQKGSVSEMTVSAHKMVLLHWPFFRKMIKAADSDSNVIQLHIRDMKQEVFHVLIWFLYTGRLPLGMEPKILFADGTTKEEETSWEDLFLAADYCKIDELHQVALTTILSKLTPKGTIPFLFHTAYSHKDLWEQVVKYVATTCGAEISKKSVQKEYTNHAKCIEIFGKIIMGLHTFVASVKSSKK</sequence>
<dbReference type="PANTHER" id="PTHR24413">
    <property type="entry name" value="SPECKLE-TYPE POZ PROTEIN"/>
    <property type="match status" value="1"/>
</dbReference>